<evidence type="ECO:0000256" key="2">
    <source>
        <dbReference type="ARBA" id="ARBA00007401"/>
    </source>
</evidence>
<dbReference type="InterPro" id="IPR006102">
    <property type="entry name" value="Ig-like_GH2"/>
</dbReference>
<keyword evidence="11" id="KW-1185">Reference proteome</keyword>
<reference evidence="10 11" key="1">
    <citation type="submission" date="2019-04" db="EMBL/GenBank/DDBJ databases">
        <title>Natronospirillum operosus gen. nov., sp. nov., a haloalkaliphilic satellite isolated from decaying biomass of laboratory culture of cyanobacterium Geitlerinema sp. and proposal of Natronospirillaceae fam. nov. and Saccharospirillaceae fam. nov.</title>
        <authorList>
            <person name="Kevbrin V."/>
            <person name="Boltyanskaya Y."/>
            <person name="Koziaeva V."/>
            <person name="Grouzdev D.S."/>
            <person name="Park M."/>
            <person name="Cho J."/>
        </authorList>
    </citation>
    <scope>NUCLEOTIDE SEQUENCE [LARGE SCALE GENOMIC DNA]</scope>
    <source>
        <strain evidence="10 11">G-116</strain>
    </source>
</reference>
<dbReference type="Pfam" id="PF17753">
    <property type="entry name" value="Ig_mannosidase"/>
    <property type="match status" value="1"/>
</dbReference>
<proteinExistence type="inferred from homology"/>
<dbReference type="Gene3D" id="2.60.120.260">
    <property type="entry name" value="Galactose-binding domain-like"/>
    <property type="match status" value="1"/>
</dbReference>
<keyword evidence="6" id="KW-0326">Glycosidase</keyword>
<feature type="domain" description="Beta-mannosidase-like galactose-binding" evidence="9">
    <location>
        <begin position="48"/>
        <end position="219"/>
    </location>
</feature>
<dbReference type="InterPro" id="IPR054593">
    <property type="entry name" value="Beta-mannosidase-like_N2"/>
</dbReference>
<evidence type="ECO:0000256" key="3">
    <source>
        <dbReference type="ARBA" id="ARBA00012754"/>
    </source>
</evidence>
<dbReference type="SUPFAM" id="SSF49303">
    <property type="entry name" value="beta-Galactosidase/glucuronidase domain"/>
    <property type="match status" value="2"/>
</dbReference>
<dbReference type="InterPro" id="IPR036156">
    <property type="entry name" value="Beta-gal/glucu_dom_sf"/>
</dbReference>
<evidence type="ECO:0000256" key="6">
    <source>
        <dbReference type="ARBA" id="ARBA00023295"/>
    </source>
</evidence>
<keyword evidence="4 10" id="KW-0378">Hydrolase</keyword>
<comment type="caution">
    <text evidence="10">The sequence shown here is derived from an EMBL/GenBank/DDBJ whole genome shotgun (WGS) entry which is preliminary data.</text>
</comment>
<dbReference type="InterPro" id="IPR017853">
    <property type="entry name" value="GH"/>
</dbReference>
<dbReference type="GO" id="GO:0005975">
    <property type="term" value="P:carbohydrate metabolic process"/>
    <property type="evidence" value="ECO:0007669"/>
    <property type="project" value="InterPro"/>
</dbReference>
<evidence type="ECO:0000256" key="4">
    <source>
        <dbReference type="ARBA" id="ARBA00022801"/>
    </source>
</evidence>
<comment type="similarity">
    <text evidence="2">Belongs to the glycosyl hydrolase 2 family.</text>
</comment>
<evidence type="ECO:0000256" key="5">
    <source>
        <dbReference type="ARBA" id="ARBA00023180"/>
    </source>
</evidence>
<sequence>MVSSAEQRPLRVVGAENGAPTLYAGQYQTIRETDSVQEIDAMKLDHAWTVRDSAAGGPTLSGQIPLDVHQLLLQAEQIPDPFYRDNEAAVQWVHERTWIAETEFEVAAEQLAALATLRLEFVDTHATVALNGVDLGTVANSFRRFEFEVSQVLRVGTNRLTLTLHNNAALGAERAARQPFPMPWADMNNDIPHMNLVRKAQCDAGWDWGICLLSTGVYKAPELIIHRDRTLSTVRVFQHHRTARVDLDVVVDTAGPATTEQTVELALGEGVTATVTLAPGQHQGTARLTVREPELWWPAGYGEQPLYRLTAELDGQHWQRAIGLRSLHWDLSPDDAGNRMCLVVNGVEIFAKGANWIPADAFPARHTPERYEQLLTSAVEANMNMIRVWGGGFYEHDGFYDLCERLGLLVWQDLMFACALYPSTPEFLQDVGPEIDWQVSRLQAWGCIALWCGDNEVIGAINWFEESRRQREKYLVNYDRLNRVLEQGVAQADPSRLFWPSSPCNGSMDYGDAWHDDSKGDMHFWDVWHEGHSFSAYTEIKPRFCSEFGYQSFPSLRLVRQFTEAEDRNVTSPVMEAHQKNDGGNARIVEMFTRYFRFPVGFDQFLYLSQVQQAIAMKTAIEYWRSLRPHCMGTLYWQLNDNWPVASWSSLDYEGGWKQLHYHARRFYQPVQLFWLQDKDGAGLQLVAVNDLAEAATLEGAWRRHALDGTLREESLLKETLAPGESRTLARVASTEAAAEFVTASASATMTTSGRQFECENTGYFDLWKALHLPAPEISAATGHSQDGPWVELRCERPAHFVTLEADAPGRWSDNSLTLLPGEPRRLYWQGGTLPVYRINHLQASYQ</sequence>
<dbReference type="AlphaFoldDB" id="A0A4Z0WE56"/>
<dbReference type="SUPFAM" id="SSF49785">
    <property type="entry name" value="Galactose-binding domain-like"/>
    <property type="match status" value="1"/>
</dbReference>
<dbReference type="OrthoDB" id="9758603at2"/>
<evidence type="ECO:0000313" key="11">
    <source>
        <dbReference type="Proteomes" id="UP000297475"/>
    </source>
</evidence>
<evidence type="ECO:0000259" key="9">
    <source>
        <dbReference type="Pfam" id="PF22666"/>
    </source>
</evidence>
<evidence type="ECO:0000259" key="7">
    <source>
        <dbReference type="Pfam" id="PF00703"/>
    </source>
</evidence>
<organism evidence="10 11">
    <name type="scientific">Natronospirillum operosum</name>
    <dbReference type="NCBI Taxonomy" id="2759953"/>
    <lineage>
        <taxon>Bacteria</taxon>
        <taxon>Pseudomonadati</taxon>
        <taxon>Pseudomonadota</taxon>
        <taxon>Gammaproteobacteria</taxon>
        <taxon>Oceanospirillales</taxon>
        <taxon>Natronospirillaceae</taxon>
        <taxon>Natronospirillum</taxon>
    </lineage>
</organism>
<dbReference type="Gene3D" id="3.20.20.80">
    <property type="entry name" value="Glycosidases"/>
    <property type="match status" value="1"/>
</dbReference>
<evidence type="ECO:0000256" key="1">
    <source>
        <dbReference type="ARBA" id="ARBA00000829"/>
    </source>
</evidence>
<dbReference type="EMBL" id="SRMF01000003">
    <property type="protein sequence ID" value="TGG93532.1"/>
    <property type="molecule type" value="Genomic_DNA"/>
</dbReference>
<dbReference type="Pfam" id="PF22666">
    <property type="entry name" value="Glyco_hydro_2_N2"/>
    <property type="match status" value="1"/>
</dbReference>
<dbReference type="InterPro" id="IPR008979">
    <property type="entry name" value="Galactose-bd-like_sf"/>
</dbReference>
<dbReference type="Gene3D" id="2.60.40.10">
    <property type="entry name" value="Immunoglobulins"/>
    <property type="match status" value="2"/>
</dbReference>
<dbReference type="GO" id="GO:0004567">
    <property type="term" value="F:beta-mannosidase activity"/>
    <property type="evidence" value="ECO:0007669"/>
    <property type="project" value="UniProtKB-EC"/>
</dbReference>
<comment type="catalytic activity">
    <reaction evidence="1">
        <text>Hydrolysis of terminal, non-reducing beta-D-mannose residues in beta-D-mannosides.</text>
        <dbReference type="EC" id="3.2.1.25"/>
    </reaction>
</comment>
<name>A0A4Z0WE56_9GAMM</name>
<dbReference type="GO" id="GO:0006516">
    <property type="term" value="P:glycoprotein catabolic process"/>
    <property type="evidence" value="ECO:0007669"/>
    <property type="project" value="TreeGrafter"/>
</dbReference>
<feature type="domain" description="Beta-mannosidase Ig-fold" evidence="8">
    <location>
        <begin position="773"/>
        <end position="828"/>
    </location>
</feature>
<dbReference type="EC" id="3.2.1.25" evidence="3"/>
<evidence type="ECO:0000259" key="8">
    <source>
        <dbReference type="Pfam" id="PF17753"/>
    </source>
</evidence>
<dbReference type="InterPro" id="IPR013783">
    <property type="entry name" value="Ig-like_fold"/>
</dbReference>
<dbReference type="FunFam" id="3.20.20.80:FF:000050">
    <property type="entry name" value="Beta-mannosidase B"/>
    <property type="match status" value="1"/>
</dbReference>
<feature type="domain" description="Glycoside hydrolase family 2 immunoglobulin-like beta-sandwich" evidence="7">
    <location>
        <begin position="241"/>
        <end position="323"/>
    </location>
</feature>
<dbReference type="PANTHER" id="PTHR43730">
    <property type="entry name" value="BETA-MANNOSIDASE"/>
    <property type="match status" value="1"/>
</dbReference>
<accession>A0A4Z0WE56</accession>
<dbReference type="InterPro" id="IPR050887">
    <property type="entry name" value="Beta-mannosidase_GH2"/>
</dbReference>
<gene>
    <name evidence="10" type="ORF">E4656_10835</name>
</gene>
<dbReference type="Proteomes" id="UP000297475">
    <property type="component" value="Unassembled WGS sequence"/>
</dbReference>
<dbReference type="InterPro" id="IPR041625">
    <property type="entry name" value="Beta-mannosidase_Ig"/>
</dbReference>
<dbReference type="Pfam" id="PF00703">
    <property type="entry name" value="Glyco_hydro_2"/>
    <property type="match status" value="1"/>
</dbReference>
<evidence type="ECO:0000313" key="10">
    <source>
        <dbReference type="EMBL" id="TGG93532.1"/>
    </source>
</evidence>
<protein>
    <recommendedName>
        <fullName evidence="3">beta-mannosidase</fullName>
        <ecNumber evidence="3">3.2.1.25</ecNumber>
    </recommendedName>
</protein>
<dbReference type="PANTHER" id="PTHR43730:SF1">
    <property type="entry name" value="BETA-MANNOSIDASE"/>
    <property type="match status" value="1"/>
</dbReference>
<keyword evidence="5" id="KW-0325">Glycoprotein</keyword>
<dbReference type="SUPFAM" id="SSF51445">
    <property type="entry name" value="(Trans)glycosidases"/>
    <property type="match status" value="1"/>
</dbReference>